<reference evidence="2 3" key="1">
    <citation type="journal article" date="2016" name="Nat. Commun.">
        <title>Extremotolerant tardigrade genome and improved radiotolerance of human cultured cells by tardigrade-unique protein.</title>
        <authorList>
            <person name="Hashimoto T."/>
            <person name="Horikawa D.D."/>
            <person name="Saito Y."/>
            <person name="Kuwahara H."/>
            <person name="Kozuka-Hata H."/>
            <person name="Shin-I T."/>
            <person name="Minakuchi Y."/>
            <person name="Ohishi K."/>
            <person name="Motoyama A."/>
            <person name="Aizu T."/>
            <person name="Enomoto A."/>
            <person name="Kondo K."/>
            <person name="Tanaka S."/>
            <person name="Hara Y."/>
            <person name="Koshikawa S."/>
            <person name="Sagara H."/>
            <person name="Miura T."/>
            <person name="Yokobori S."/>
            <person name="Miyagawa K."/>
            <person name="Suzuki Y."/>
            <person name="Kubo T."/>
            <person name="Oyama M."/>
            <person name="Kohara Y."/>
            <person name="Fujiyama A."/>
            <person name="Arakawa K."/>
            <person name="Katayama T."/>
            <person name="Toyoda A."/>
            <person name="Kunieda T."/>
        </authorList>
    </citation>
    <scope>NUCLEOTIDE SEQUENCE [LARGE SCALE GENOMIC DNA]</scope>
    <source>
        <strain evidence="2 3">YOKOZUNA-1</strain>
    </source>
</reference>
<dbReference type="AlphaFoldDB" id="A0A1D1V8V9"/>
<evidence type="ECO:0000256" key="1">
    <source>
        <dbReference type="SAM" id="MobiDB-lite"/>
    </source>
</evidence>
<comment type="caution">
    <text evidence="2">The sequence shown here is derived from an EMBL/GenBank/DDBJ whole genome shotgun (WGS) entry which is preliminary data.</text>
</comment>
<protein>
    <submittedName>
        <fullName evidence="2">Uncharacterized protein</fullName>
    </submittedName>
</protein>
<evidence type="ECO:0000313" key="3">
    <source>
        <dbReference type="Proteomes" id="UP000186922"/>
    </source>
</evidence>
<accession>A0A1D1V8V9</accession>
<keyword evidence="3" id="KW-1185">Reference proteome</keyword>
<feature type="compositionally biased region" description="Polar residues" evidence="1">
    <location>
        <begin position="1"/>
        <end position="18"/>
    </location>
</feature>
<proteinExistence type="predicted"/>
<feature type="region of interest" description="Disordered" evidence="1">
    <location>
        <begin position="1"/>
        <end position="29"/>
    </location>
</feature>
<organism evidence="2 3">
    <name type="scientific">Ramazzottius varieornatus</name>
    <name type="common">Water bear</name>
    <name type="synonym">Tardigrade</name>
    <dbReference type="NCBI Taxonomy" id="947166"/>
    <lineage>
        <taxon>Eukaryota</taxon>
        <taxon>Metazoa</taxon>
        <taxon>Ecdysozoa</taxon>
        <taxon>Tardigrada</taxon>
        <taxon>Eutardigrada</taxon>
        <taxon>Parachela</taxon>
        <taxon>Hypsibioidea</taxon>
        <taxon>Ramazzottiidae</taxon>
        <taxon>Ramazzottius</taxon>
    </lineage>
</organism>
<name>A0A1D1V8V9_RAMVA</name>
<dbReference type="Proteomes" id="UP000186922">
    <property type="component" value="Unassembled WGS sequence"/>
</dbReference>
<sequence>MPATTRWQIASSVESPQRQPGGDDHSLEDTDHRLTSATFRGSVPKIEKIVLEFRILNHVMPLMVYWLES</sequence>
<gene>
    <name evidence="2" type="primary">RvY_06909-1</name>
    <name evidence="2" type="synonym">RvY_06909.1</name>
    <name evidence="2" type="ORF">RvY_06909</name>
</gene>
<evidence type="ECO:0000313" key="2">
    <source>
        <dbReference type="EMBL" id="GAU95263.1"/>
    </source>
</evidence>
<dbReference type="EMBL" id="BDGG01000003">
    <property type="protein sequence ID" value="GAU95263.1"/>
    <property type="molecule type" value="Genomic_DNA"/>
</dbReference>